<keyword evidence="2 4" id="KW-0012">Acyltransferase</keyword>
<dbReference type="InterPro" id="IPR016181">
    <property type="entry name" value="Acyl_CoA_acyltransferase"/>
</dbReference>
<evidence type="ECO:0000259" key="3">
    <source>
        <dbReference type="PROSITE" id="PS51186"/>
    </source>
</evidence>
<dbReference type="Gene3D" id="3.40.630.30">
    <property type="match status" value="1"/>
</dbReference>
<reference evidence="4 5" key="1">
    <citation type="journal article" date="2024" name="Int. J. Mol. Sci.">
        <title>Exploration of Alicyclobacillus spp. Genome in Search of Antibiotic Resistance.</title>
        <authorList>
            <person name="Bucka-Kolendo J."/>
            <person name="Kiousi D.E."/>
            <person name="Dekowska A."/>
            <person name="Mikolajczuk-Szczyrba A."/>
            <person name="Karadedos D.M."/>
            <person name="Michael P."/>
            <person name="Galanis A."/>
            <person name="Sokolowska B."/>
        </authorList>
    </citation>
    <scope>NUCLEOTIDE SEQUENCE [LARGE SCALE GENOMIC DNA]</scope>
    <source>
        <strain evidence="4 5">KKP 3000</strain>
    </source>
</reference>
<dbReference type="CDD" id="cd04301">
    <property type="entry name" value="NAT_SF"/>
    <property type="match status" value="1"/>
</dbReference>
<sequence length="164" mass="18966">MTMRIRDSVMDDIPCLLEIYNHSVRNSAATFDLEEQTLAQRMEWFSHYGGQYPLIVAQVEDQVVGYASLSKFREKPAYQYTAECSVYIDDRFHGKGIGRALMNELLARAGQLGHHCIVAGITDGNEASMRLHESLGFQYVGCFREVGFKFQQWQHVHYYQYLVR</sequence>
<proteinExistence type="predicted"/>
<keyword evidence="1 4" id="KW-0808">Transferase</keyword>
<feature type="domain" description="N-acetyltransferase" evidence="3">
    <location>
        <begin position="3"/>
        <end position="163"/>
    </location>
</feature>
<name>A0ABV5A9S1_9BACL</name>
<comment type="caution">
    <text evidence="4">The sequence shown here is derived from an EMBL/GenBank/DDBJ whole genome shotgun (WGS) entry which is preliminary data.</text>
</comment>
<evidence type="ECO:0000313" key="5">
    <source>
        <dbReference type="Proteomes" id="UP001579974"/>
    </source>
</evidence>
<dbReference type="SUPFAM" id="SSF55729">
    <property type="entry name" value="Acyl-CoA N-acyltransferases (Nat)"/>
    <property type="match status" value="1"/>
</dbReference>
<dbReference type="PANTHER" id="PTHR43072">
    <property type="entry name" value="N-ACETYLTRANSFERASE"/>
    <property type="match status" value="1"/>
</dbReference>
<evidence type="ECO:0000313" key="4">
    <source>
        <dbReference type="EMBL" id="MFB5188958.1"/>
    </source>
</evidence>
<dbReference type="Proteomes" id="UP001579974">
    <property type="component" value="Unassembled WGS sequence"/>
</dbReference>
<accession>A0ABV5A9S1</accession>
<dbReference type="EMBL" id="JBDXSU010000001">
    <property type="protein sequence ID" value="MFB5188958.1"/>
    <property type="molecule type" value="Genomic_DNA"/>
</dbReference>
<keyword evidence="5" id="KW-1185">Reference proteome</keyword>
<evidence type="ECO:0000256" key="2">
    <source>
        <dbReference type="ARBA" id="ARBA00023315"/>
    </source>
</evidence>
<evidence type="ECO:0000256" key="1">
    <source>
        <dbReference type="ARBA" id="ARBA00022679"/>
    </source>
</evidence>
<dbReference type="InterPro" id="IPR000182">
    <property type="entry name" value="GNAT_dom"/>
</dbReference>
<dbReference type="PANTHER" id="PTHR43072:SF23">
    <property type="entry name" value="UPF0039 PROTEIN C11D3.02C"/>
    <property type="match status" value="1"/>
</dbReference>
<dbReference type="Pfam" id="PF00583">
    <property type="entry name" value="Acetyltransf_1"/>
    <property type="match status" value="1"/>
</dbReference>
<dbReference type="EC" id="2.3.1.-" evidence="4"/>
<protein>
    <submittedName>
        <fullName evidence="4">GNAT family N-acetyltransferase</fullName>
        <ecNumber evidence="4">2.3.1.-</ecNumber>
    </submittedName>
</protein>
<organism evidence="4 5">
    <name type="scientific">Alicyclobacillus fastidiosus</name>
    <dbReference type="NCBI Taxonomy" id="392011"/>
    <lineage>
        <taxon>Bacteria</taxon>
        <taxon>Bacillati</taxon>
        <taxon>Bacillota</taxon>
        <taxon>Bacilli</taxon>
        <taxon>Bacillales</taxon>
        <taxon>Alicyclobacillaceae</taxon>
        <taxon>Alicyclobacillus</taxon>
    </lineage>
</organism>
<dbReference type="PROSITE" id="PS51186">
    <property type="entry name" value="GNAT"/>
    <property type="match status" value="1"/>
</dbReference>
<dbReference type="GO" id="GO:0016746">
    <property type="term" value="F:acyltransferase activity"/>
    <property type="evidence" value="ECO:0007669"/>
    <property type="project" value="UniProtKB-KW"/>
</dbReference>
<gene>
    <name evidence="4" type="ORF">KKP3000_001397</name>
</gene>